<dbReference type="EMBL" id="JRTT01000001">
    <property type="protein sequence ID" value="KHD79263.1"/>
    <property type="molecule type" value="Genomic_DNA"/>
</dbReference>
<reference evidence="4 5" key="1">
    <citation type="submission" date="2014-10" db="EMBL/GenBank/DDBJ databases">
        <title>Draft genome sequence of Actinoplanes utahensis NRRL 12052.</title>
        <authorList>
            <person name="Velasco-Bucheli B."/>
            <person name="del Cerro C."/>
            <person name="Hormigo D."/>
            <person name="Garcia J.L."/>
            <person name="Acebal C."/>
            <person name="Arroyo M."/>
            <person name="de la Mata I."/>
        </authorList>
    </citation>
    <scope>NUCLEOTIDE SEQUENCE [LARGE SCALE GENOMIC DNA]</scope>
    <source>
        <strain evidence="4 5">NRRL 12052</strain>
    </source>
</reference>
<dbReference type="InterPro" id="IPR052913">
    <property type="entry name" value="Glycopeptide_resist_protein"/>
</dbReference>
<protein>
    <submittedName>
        <fullName evidence="4">Vanomycin resistance protein VanB</fullName>
    </submittedName>
</protein>
<name>A0A0A6UWJ5_ACTUT</name>
<dbReference type="STRING" id="1869.MB27_01235"/>
<dbReference type="RefSeq" id="WP_043521741.1">
    <property type="nucleotide sequence ID" value="NZ_BAABKU010000007.1"/>
</dbReference>
<dbReference type="PANTHER" id="PTHR35788">
    <property type="entry name" value="EXPORTED PROTEIN-RELATED"/>
    <property type="match status" value="1"/>
</dbReference>
<dbReference type="PANTHER" id="PTHR35788:SF1">
    <property type="entry name" value="EXPORTED PROTEIN"/>
    <property type="match status" value="1"/>
</dbReference>
<dbReference type="OrthoDB" id="9813301at2"/>
<evidence type="ECO:0000313" key="4">
    <source>
        <dbReference type="EMBL" id="KHD79263.1"/>
    </source>
</evidence>
<keyword evidence="2" id="KW-0472">Membrane</keyword>
<evidence type="ECO:0000256" key="2">
    <source>
        <dbReference type="SAM" id="Phobius"/>
    </source>
</evidence>
<dbReference type="InterPro" id="IPR022029">
    <property type="entry name" value="YoaR-like_PG-bd"/>
</dbReference>
<dbReference type="eggNOG" id="COG2720">
    <property type="taxonomic scope" value="Bacteria"/>
</dbReference>
<dbReference type="InterPro" id="IPR007391">
    <property type="entry name" value="Vancomycin_resist_VanW"/>
</dbReference>
<sequence length="587" mass="61469">MTTASDRQPTVRLPQQATPTHDRLPPGAAAPAPPAAPKRRRLLVTGLTVLALAAGAGAAAVWTLHGDIPRGVTVLGVDLGGRSRAGASAALHTHLASDPAVTAPVQLTVEGRGARLRPADIGLTVDVDATVDAASRGRPSLFGTRAVAPIVTVDAALLDAALRQAVGTVGTSMRAPAVTFTGLTPKAVHPRAGRGLDPRTSAQALKAGWLSGTAVTVPLAELRPATTAAEVDELVETVARPAVAAPVTVTSERGTLTIPPAAIAKSLLLTGDASGRIVPRFDPARLRAALGPQLKRIEVPAKDASFAFAGGKPTIVAGAEGRALDLAGLAPRLLETVTSTSGRTVAGSLTTAAPATDAADLQRLGITEKVSTFTTKFPGGLSSPRSQNIIQAAEQVRGALVLPGKTFSLNKHTGERGYRQGYKDAPVIVGGHLQPGVGGGVSQFTTTLFNATYYAGLKDVEHKPHSFYFDRYPAVIESTIFWPDLDFKFQNDSPYGVLIDTAHTSETITVSVWSTKVWDKVSTEWSDRRNVTSPPTITKPDGPSCIATGGLPGFTQDAWRLFHKGGKVVKREKFTWKYDPEPRFICS</sequence>
<gene>
    <name evidence="4" type="ORF">MB27_01235</name>
</gene>
<comment type="caution">
    <text evidence="4">The sequence shown here is derived from an EMBL/GenBank/DDBJ whole genome shotgun (WGS) entry which is preliminary data.</text>
</comment>
<feature type="domain" description="YoaR-like putative peptidoglycan binding" evidence="3">
    <location>
        <begin position="236"/>
        <end position="340"/>
    </location>
</feature>
<proteinExistence type="predicted"/>
<feature type="transmembrane region" description="Helical" evidence="2">
    <location>
        <begin position="42"/>
        <end position="64"/>
    </location>
</feature>
<keyword evidence="5" id="KW-1185">Reference proteome</keyword>
<dbReference type="Pfam" id="PF12229">
    <property type="entry name" value="PG_binding_4"/>
    <property type="match status" value="1"/>
</dbReference>
<feature type="region of interest" description="Disordered" evidence="1">
    <location>
        <begin position="1"/>
        <end position="37"/>
    </location>
</feature>
<dbReference type="Proteomes" id="UP000054537">
    <property type="component" value="Unassembled WGS sequence"/>
</dbReference>
<dbReference type="Pfam" id="PF04294">
    <property type="entry name" value="VanW"/>
    <property type="match status" value="1"/>
</dbReference>
<dbReference type="AlphaFoldDB" id="A0A0A6UWJ5"/>
<keyword evidence="2" id="KW-1133">Transmembrane helix</keyword>
<organism evidence="4 5">
    <name type="scientific">Actinoplanes utahensis</name>
    <dbReference type="NCBI Taxonomy" id="1869"/>
    <lineage>
        <taxon>Bacteria</taxon>
        <taxon>Bacillati</taxon>
        <taxon>Actinomycetota</taxon>
        <taxon>Actinomycetes</taxon>
        <taxon>Micromonosporales</taxon>
        <taxon>Micromonosporaceae</taxon>
        <taxon>Actinoplanes</taxon>
    </lineage>
</organism>
<feature type="compositionally biased region" description="Polar residues" evidence="1">
    <location>
        <begin position="1"/>
        <end position="19"/>
    </location>
</feature>
<keyword evidence="2" id="KW-0812">Transmembrane</keyword>
<evidence type="ECO:0000259" key="3">
    <source>
        <dbReference type="Pfam" id="PF12229"/>
    </source>
</evidence>
<accession>A0A0A6UWJ5</accession>
<evidence type="ECO:0000313" key="5">
    <source>
        <dbReference type="Proteomes" id="UP000054537"/>
    </source>
</evidence>
<evidence type="ECO:0000256" key="1">
    <source>
        <dbReference type="SAM" id="MobiDB-lite"/>
    </source>
</evidence>